<evidence type="ECO:0000256" key="6">
    <source>
        <dbReference type="ARBA" id="ARBA00023320"/>
    </source>
</evidence>
<keyword evidence="7" id="KW-0732">Signal</keyword>
<sequence>MIKKFVIISLIVIAIIHNTKGIVNYEESNDRGVGMYDLCEVIPTHILCDPDNRFMDIIKDRKDSQKKVVEDNTKQNVIKRKSAYMRFGKRSGSDDDEMLVPESNEIEKRKSAYMRFGKRKSAYMRFGKRSDGEYLNDIETFSPYEKRKSAYMR</sequence>
<dbReference type="InterPro" id="IPR051041">
    <property type="entry name" value="FMRFamide-related_np"/>
</dbReference>
<dbReference type="PANTHER" id="PTHR20986">
    <property type="entry name" value="FMRFAMIDE-RELATED PEPTIDES"/>
    <property type="match status" value="1"/>
</dbReference>
<keyword evidence="6" id="KW-0527">Neuropeptide</keyword>
<evidence type="ECO:0000256" key="2">
    <source>
        <dbReference type="ARBA" id="ARBA00006356"/>
    </source>
</evidence>
<reference evidence="9" key="1">
    <citation type="submission" date="2017-02" db="UniProtKB">
        <authorList>
            <consortium name="WormBaseParasite"/>
        </authorList>
    </citation>
    <scope>IDENTIFICATION</scope>
</reference>
<dbReference type="STRING" id="131310.A0A0N4ZR38"/>
<evidence type="ECO:0000256" key="5">
    <source>
        <dbReference type="ARBA" id="ARBA00022815"/>
    </source>
</evidence>
<feature type="chain" id="PRO_5005892097" evidence="7">
    <location>
        <begin position="22"/>
        <end position="153"/>
    </location>
</feature>
<feature type="signal peptide" evidence="7">
    <location>
        <begin position="1"/>
        <end position="21"/>
    </location>
</feature>
<keyword evidence="5" id="KW-0027">Amidation</keyword>
<dbReference type="PANTHER" id="PTHR20986:SF14">
    <property type="entry name" value="FMRFAMIDE-LIKE NEUROPEPTIDES 6"/>
    <property type="match status" value="1"/>
</dbReference>
<dbReference type="GO" id="GO:0005576">
    <property type="term" value="C:extracellular region"/>
    <property type="evidence" value="ECO:0007669"/>
    <property type="project" value="UniProtKB-SubCell"/>
</dbReference>
<dbReference type="GO" id="GO:0007218">
    <property type="term" value="P:neuropeptide signaling pathway"/>
    <property type="evidence" value="ECO:0007669"/>
    <property type="project" value="UniProtKB-KW"/>
</dbReference>
<proteinExistence type="inferred from homology"/>
<dbReference type="WBParaSite" id="PTRK_0001097800.1">
    <property type="protein sequence ID" value="PTRK_0001097800.1"/>
    <property type="gene ID" value="PTRK_0001097800"/>
</dbReference>
<keyword evidence="4" id="KW-0165">Cleavage on pair of basic residues</keyword>
<evidence type="ECO:0000256" key="4">
    <source>
        <dbReference type="ARBA" id="ARBA00022685"/>
    </source>
</evidence>
<organism evidence="8 9">
    <name type="scientific">Parastrongyloides trichosuri</name>
    <name type="common">Possum-specific nematode worm</name>
    <dbReference type="NCBI Taxonomy" id="131310"/>
    <lineage>
        <taxon>Eukaryota</taxon>
        <taxon>Metazoa</taxon>
        <taxon>Ecdysozoa</taxon>
        <taxon>Nematoda</taxon>
        <taxon>Chromadorea</taxon>
        <taxon>Rhabditida</taxon>
        <taxon>Tylenchina</taxon>
        <taxon>Panagrolaimomorpha</taxon>
        <taxon>Strongyloidoidea</taxon>
        <taxon>Strongyloididae</taxon>
        <taxon>Parastrongyloides</taxon>
    </lineage>
</organism>
<evidence type="ECO:0000313" key="9">
    <source>
        <dbReference type="WBParaSite" id="PTRK_0001097800.1"/>
    </source>
</evidence>
<evidence type="ECO:0000256" key="1">
    <source>
        <dbReference type="ARBA" id="ARBA00004613"/>
    </source>
</evidence>
<comment type="similarity">
    <text evidence="2">Belongs to the FARP (FMRFamide related peptide) family.</text>
</comment>
<protein>
    <submittedName>
        <fullName evidence="9">FMRFamide-related neuropeptide</fullName>
    </submittedName>
</protein>
<evidence type="ECO:0000313" key="8">
    <source>
        <dbReference type="Proteomes" id="UP000038045"/>
    </source>
</evidence>
<name>A0A0N4ZR38_PARTI</name>
<keyword evidence="3" id="KW-0964">Secreted</keyword>
<accession>A0A0N4ZR38</accession>
<evidence type="ECO:0000256" key="3">
    <source>
        <dbReference type="ARBA" id="ARBA00022525"/>
    </source>
</evidence>
<dbReference type="Proteomes" id="UP000038045">
    <property type="component" value="Unplaced"/>
</dbReference>
<comment type="subcellular location">
    <subcellularLocation>
        <location evidence="1">Secreted</location>
    </subcellularLocation>
</comment>
<evidence type="ECO:0000256" key="7">
    <source>
        <dbReference type="SAM" id="SignalP"/>
    </source>
</evidence>
<keyword evidence="8" id="KW-1185">Reference proteome</keyword>
<dbReference type="AlphaFoldDB" id="A0A0N4ZR38"/>